<evidence type="ECO:0000256" key="3">
    <source>
        <dbReference type="ARBA" id="ARBA00022679"/>
    </source>
</evidence>
<feature type="transmembrane region" description="Helical" evidence="10">
    <location>
        <begin position="209"/>
        <end position="229"/>
    </location>
</feature>
<name>A0A1Q3FRJ0_CULTA</name>
<accession>A0A1Q3FRJ0</accession>
<keyword evidence="2 10" id="KW-0444">Lipid biosynthesis</keyword>
<evidence type="ECO:0000256" key="6">
    <source>
        <dbReference type="ARBA" id="ARBA00022989"/>
    </source>
</evidence>
<evidence type="ECO:0000256" key="1">
    <source>
        <dbReference type="ARBA" id="ARBA00004141"/>
    </source>
</evidence>
<comment type="similarity">
    <text evidence="10">Belongs to the ELO family.</text>
</comment>
<dbReference type="AlphaFoldDB" id="A0A1Q3FRJ0"/>
<evidence type="ECO:0000256" key="9">
    <source>
        <dbReference type="ARBA" id="ARBA00023160"/>
    </source>
</evidence>
<feature type="transmembrane region" description="Helical" evidence="10">
    <location>
        <begin position="241"/>
        <end position="260"/>
    </location>
</feature>
<evidence type="ECO:0000256" key="2">
    <source>
        <dbReference type="ARBA" id="ARBA00022516"/>
    </source>
</evidence>
<evidence type="ECO:0000256" key="5">
    <source>
        <dbReference type="ARBA" id="ARBA00022832"/>
    </source>
</evidence>
<comment type="catalytic activity">
    <reaction evidence="10">
        <text>a very-long-chain acyl-CoA + malonyl-CoA + H(+) = a very-long-chain 3-oxoacyl-CoA + CO2 + CoA</text>
        <dbReference type="Rhea" id="RHEA:32727"/>
        <dbReference type="ChEBI" id="CHEBI:15378"/>
        <dbReference type="ChEBI" id="CHEBI:16526"/>
        <dbReference type="ChEBI" id="CHEBI:57287"/>
        <dbReference type="ChEBI" id="CHEBI:57384"/>
        <dbReference type="ChEBI" id="CHEBI:90725"/>
        <dbReference type="ChEBI" id="CHEBI:90736"/>
        <dbReference type="EC" id="2.3.1.199"/>
    </reaction>
</comment>
<dbReference type="PANTHER" id="PTHR11157">
    <property type="entry name" value="FATTY ACID ACYL TRANSFERASE-RELATED"/>
    <property type="match status" value="1"/>
</dbReference>
<sequence>MDVNVTSRFGELENLYTFLVDDLADRRTDQLPFLYSPMWPISILLIYFGAVYIWVPKFMENRKPYDLKNLMIGYNLAQVVACYAIIRHFFKYGWTFEYLYTCKLPDYSTDSAAIGFMHGSYFNYAIKTFELVETVLFALRKKQSQISFLHVYHHACTFAIAWIFAKYVGGSMLTYTIIVNSTVHMFMYSYYLMAIFSKQLPFKLNPMKKFITVFQIVQLMSILVNIGFAMRKSCTLPRIYLSIYLPYMVILLWMFFSFYYKTYRKNAKRVTNEKASSDVVVRKQK</sequence>
<dbReference type="GO" id="GO:0005789">
    <property type="term" value="C:endoplasmic reticulum membrane"/>
    <property type="evidence" value="ECO:0007669"/>
    <property type="project" value="TreeGrafter"/>
</dbReference>
<dbReference type="InterPro" id="IPR002076">
    <property type="entry name" value="ELO_fam"/>
</dbReference>
<evidence type="ECO:0000313" key="11">
    <source>
        <dbReference type="EMBL" id="JAV30043.1"/>
    </source>
</evidence>
<keyword evidence="6 10" id="KW-1133">Transmembrane helix</keyword>
<dbReference type="GO" id="GO:0034625">
    <property type="term" value="P:fatty acid elongation, monounsaturated fatty acid"/>
    <property type="evidence" value="ECO:0007669"/>
    <property type="project" value="TreeGrafter"/>
</dbReference>
<dbReference type="InterPro" id="IPR030457">
    <property type="entry name" value="ELO_CS"/>
</dbReference>
<dbReference type="Pfam" id="PF01151">
    <property type="entry name" value="ELO"/>
    <property type="match status" value="1"/>
</dbReference>
<feature type="transmembrane region" description="Helical" evidence="10">
    <location>
        <begin position="37"/>
        <end position="55"/>
    </location>
</feature>
<evidence type="ECO:0000256" key="4">
    <source>
        <dbReference type="ARBA" id="ARBA00022692"/>
    </source>
</evidence>
<dbReference type="GO" id="GO:0009922">
    <property type="term" value="F:fatty acid elongase activity"/>
    <property type="evidence" value="ECO:0007669"/>
    <property type="project" value="UniProtKB-EC"/>
</dbReference>
<keyword evidence="8 10" id="KW-0472">Membrane</keyword>
<dbReference type="GO" id="GO:0034626">
    <property type="term" value="P:fatty acid elongation, polyunsaturated fatty acid"/>
    <property type="evidence" value="ECO:0007669"/>
    <property type="project" value="TreeGrafter"/>
</dbReference>
<evidence type="ECO:0000256" key="8">
    <source>
        <dbReference type="ARBA" id="ARBA00023136"/>
    </source>
</evidence>
<comment type="subcellular location">
    <subcellularLocation>
        <location evidence="1">Membrane</location>
        <topology evidence="1">Multi-pass membrane protein</topology>
    </subcellularLocation>
</comment>
<dbReference type="PROSITE" id="PS01188">
    <property type="entry name" value="ELO"/>
    <property type="match status" value="1"/>
</dbReference>
<feature type="transmembrane region" description="Helical" evidence="10">
    <location>
        <begin position="151"/>
        <end position="169"/>
    </location>
</feature>
<feature type="transmembrane region" description="Helical" evidence="10">
    <location>
        <begin position="175"/>
        <end position="197"/>
    </location>
</feature>
<keyword evidence="3 10" id="KW-0808">Transferase</keyword>
<keyword evidence="5 10" id="KW-0276">Fatty acid metabolism</keyword>
<keyword evidence="4 10" id="KW-0812">Transmembrane</keyword>
<evidence type="ECO:0000256" key="10">
    <source>
        <dbReference type="RuleBase" id="RU361115"/>
    </source>
</evidence>
<dbReference type="EMBL" id="GFDL01005002">
    <property type="protein sequence ID" value="JAV30043.1"/>
    <property type="molecule type" value="Transcribed_RNA"/>
</dbReference>
<dbReference type="GO" id="GO:0019367">
    <property type="term" value="P:fatty acid elongation, saturated fatty acid"/>
    <property type="evidence" value="ECO:0007669"/>
    <property type="project" value="TreeGrafter"/>
</dbReference>
<evidence type="ECO:0000256" key="7">
    <source>
        <dbReference type="ARBA" id="ARBA00023098"/>
    </source>
</evidence>
<keyword evidence="7 10" id="KW-0443">Lipid metabolism</keyword>
<dbReference type="EC" id="2.3.1.199" evidence="10"/>
<dbReference type="GO" id="GO:0042761">
    <property type="term" value="P:very long-chain fatty acid biosynthetic process"/>
    <property type="evidence" value="ECO:0007669"/>
    <property type="project" value="TreeGrafter"/>
</dbReference>
<dbReference type="GO" id="GO:0030148">
    <property type="term" value="P:sphingolipid biosynthetic process"/>
    <property type="evidence" value="ECO:0007669"/>
    <property type="project" value="TreeGrafter"/>
</dbReference>
<reference evidence="11" key="1">
    <citation type="submission" date="2017-01" db="EMBL/GenBank/DDBJ databases">
        <title>A deep insight into the sialotranscriptome of adult male and female Cluex tarsalis mosquitoes.</title>
        <authorList>
            <person name="Ribeiro J.M."/>
            <person name="Moreira F."/>
            <person name="Bernard K.A."/>
            <person name="Calvo E."/>
        </authorList>
    </citation>
    <scope>NUCLEOTIDE SEQUENCE</scope>
    <source>
        <strain evidence="11">Kern County</strain>
        <tissue evidence="11">Salivary glands</tissue>
    </source>
</reference>
<keyword evidence="9 10" id="KW-0275">Fatty acid biosynthesis</keyword>
<protein>
    <recommendedName>
        <fullName evidence="10">Elongation of very long chain fatty acids protein</fullName>
        <ecNumber evidence="10">2.3.1.199</ecNumber>
    </recommendedName>
    <alternativeName>
        <fullName evidence="10">Very-long-chain 3-oxoacyl-CoA synthase</fullName>
    </alternativeName>
</protein>
<dbReference type="PANTHER" id="PTHR11157:SF113">
    <property type="entry name" value="ELONGATION OF VERY LONG CHAIN FATTY ACIDS PROTEIN"/>
    <property type="match status" value="1"/>
</dbReference>
<feature type="transmembrane region" description="Helical" evidence="10">
    <location>
        <begin position="67"/>
        <end position="86"/>
    </location>
</feature>
<organism evidence="11">
    <name type="scientific">Culex tarsalis</name>
    <name type="common">Encephalitis mosquito</name>
    <dbReference type="NCBI Taxonomy" id="7177"/>
    <lineage>
        <taxon>Eukaryota</taxon>
        <taxon>Metazoa</taxon>
        <taxon>Ecdysozoa</taxon>
        <taxon>Arthropoda</taxon>
        <taxon>Hexapoda</taxon>
        <taxon>Insecta</taxon>
        <taxon>Pterygota</taxon>
        <taxon>Neoptera</taxon>
        <taxon>Endopterygota</taxon>
        <taxon>Diptera</taxon>
        <taxon>Nematocera</taxon>
        <taxon>Culicoidea</taxon>
        <taxon>Culicidae</taxon>
        <taxon>Culicinae</taxon>
        <taxon>Culicini</taxon>
        <taxon>Culex</taxon>
        <taxon>Culex</taxon>
    </lineage>
</organism>
<proteinExistence type="inferred from homology"/>